<evidence type="ECO:0000313" key="3">
    <source>
        <dbReference type="EMBL" id="WWF05290.1"/>
    </source>
</evidence>
<feature type="signal peptide" evidence="1">
    <location>
        <begin position="1"/>
        <end position="26"/>
    </location>
</feature>
<sequence>MRKHTVITSLASAATAALVLTGCASSDEGPDTGTASSSSTTAQFNQADVTYAQGMTMHHQQAVEMSDIVLDKKGVDPDVEQLAREIKKAQGPEITTMEGWLKDWGHPMDHGSGMPMEGGHMDGMVSEQDITRLEDSDGASASRLFLDQMIEHHEGAVDMAEQHRKDGKNPAALELSQDVITDQKAEITKMRKMRTAL</sequence>
<evidence type="ECO:0000313" key="4">
    <source>
        <dbReference type="Proteomes" id="UP001381003"/>
    </source>
</evidence>
<dbReference type="InterPro" id="IPR005183">
    <property type="entry name" value="DUF305_CopM-like"/>
</dbReference>
<dbReference type="Proteomes" id="UP001381003">
    <property type="component" value="Chromosome"/>
</dbReference>
<dbReference type="EMBL" id="CP104874">
    <property type="protein sequence ID" value="WWF05290.1"/>
    <property type="molecule type" value="Genomic_DNA"/>
</dbReference>
<dbReference type="PROSITE" id="PS51257">
    <property type="entry name" value="PROKAR_LIPOPROTEIN"/>
    <property type="match status" value="1"/>
</dbReference>
<feature type="chain" id="PRO_5046960590" evidence="1">
    <location>
        <begin position="27"/>
        <end position="197"/>
    </location>
</feature>
<name>A0ABZ2FG31_9MICO</name>
<proteinExistence type="predicted"/>
<reference evidence="3 4" key="1">
    <citation type="submission" date="2022-09" db="EMBL/GenBank/DDBJ databases">
        <title>Complete genome sequence of Janibacter terrae strain COS04-44, PCL-degrading bacteria isolated from oil spilled coast.</title>
        <authorList>
            <person name="Park H."/>
            <person name="Kim J.Y."/>
            <person name="An S.H."/>
            <person name="Lee C.M."/>
            <person name="Weon H.-Y."/>
        </authorList>
    </citation>
    <scope>NUCLEOTIDE SEQUENCE [LARGE SCALE GENOMIC DNA]</scope>
    <source>
        <strain evidence="3 4">COS04-44</strain>
    </source>
</reference>
<protein>
    <submittedName>
        <fullName evidence="3">DUF305 domain-containing protein</fullName>
    </submittedName>
</protein>
<keyword evidence="1" id="KW-0732">Signal</keyword>
<dbReference type="Pfam" id="PF03713">
    <property type="entry name" value="DUF305"/>
    <property type="match status" value="1"/>
</dbReference>
<dbReference type="PANTHER" id="PTHR36933">
    <property type="entry name" value="SLL0788 PROTEIN"/>
    <property type="match status" value="1"/>
</dbReference>
<keyword evidence="4" id="KW-1185">Reference proteome</keyword>
<dbReference type="RefSeq" id="WP_338538318.1">
    <property type="nucleotide sequence ID" value="NZ_CP104874.1"/>
</dbReference>
<dbReference type="Gene3D" id="1.20.1260.10">
    <property type="match status" value="1"/>
</dbReference>
<feature type="domain" description="DUF305" evidence="2">
    <location>
        <begin position="48"/>
        <end position="193"/>
    </location>
</feature>
<dbReference type="PANTHER" id="PTHR36933:SF1">
    <property type="entry name" value="SLL0788 PROTEIN"/>
    <property type="match status" value="1"/>
</dbReference>
<evidence type="ECO:0000256" key="1">
    <source>
        <dbReference type="SAM" id="SignalP"/>
    </source>
</evidence>
<dbReference type="InterPro" id="IPR012347">
    <property type="entry name" value="Ferritin-like"/>
</dbReference>
<organism evidence="3 4">
    <name type="scientific">Janibacter terrae</name>
    <dbReference type="NCBI Taxonomy" id="103817"/>
    <lineage>
        <taxon>Bacteria</taxon>
        <taxon>Bacillati</taxon>
        <taxon>Actinomycetota</taxon>
        <taxon>Actinomycetes</taxon>
        <taxon>Micrococcales</taxon>
        <taxon>Intrasporangiaceae</taxon>
        <taxon>Janibacter</taxon>
    </lineage>
</organism>
<gene>
    <name evidence="3" type="ORF">N5P18_16810</name>
</gene>
<accession>A0ABZ2FG31</accession>
<evidence type="ECO:0000259" key="2">
    <source>
        <dbReference type="Pfam" id="PF03713"/>
    </source>
</evidence>